<dbReference type="InterPro" id="IPR009188">
    <property type="entry name" value="NiFe-hyd_mat_HypX/HoxX"/>
</dbReference>
<dbReference type="InterPro" id="IPR001753">
    <property type="entry name" value="Enoyl-CoA_hydra/iso"/>
</dbReference>
<dbReference type="Pfam" id="PF00378">
    <property type="entry name" value="ECH_1"/>
    <property type="match status" value="1"/>
</dbReference>
<comment type="caution">
    <text evidence="2">The sequence shown here is derived from an EMBL/GenBank/DDBJ whole genome shotgun (WGS) entry which is preliminary data.</text>
</comment>
<dbReference type="SUPFAM" id="SSF52096">
    <property type="entry name" value="ClpP/crotonase"/>
    <property type="match status" value="1"/>
</dbReference>
<dbReference type="PIRSF" id="PIRSF006787">
    <property type="entry name" value="Hydrgn_mat_HoxX"/>
    <property type="match status" value="1"/>
</dbReference>
<dbReference type="InterPro" id="IPR036477">
    <property type="entry name" value="Formyl_transf_N_sf"/>
</dbReference>
<evidence type="ECO:0000313" key="3">
    <source>
        <dbReference type="Proteomes" id="UP000386575"/>
    </source>
</evidence>
<dbReference type="Pfam" id="PF02911">
    <property type="entry name" value="Formyl_trans_C"/>
    <property type="match status" value="1"/>
</dbReference>
<evidence type="ECO:0000259" key="1">
    <source>
        <dbReference type="Pfam" id="PF02911"/>
    </source>
</evidence>
<dbReference type="CDD" id="cd08650">
    <property type="entry name" value="FMT_core_HypX_N"/>
    <property type="match status" value="1"/>
</dbReference>
<feature type="domain" description="Formyl transferase C-terminal" evidence="1">
    <location>
        <begin position="176"/>
        <end position="256"/>
    </location>
</feature>
<organism evidence="2 3">
    <name type="scientific">Neorhizobium galegae</name>
    <name type="common">Rhizobium galegae</name>
    <dbReference type="NCBI Taxonomy" id="399"/>
    <lineage>
        <taxon>Bacteria</taxon>
        <taxon>Pseudomonadati</taxon>
        <taxon>Pseudomonadota</taxon>
        <taxon>Alphaproteobacteria</taxon>
        <taxon>Hyphomicrobiales</taxon>
        <taxon>Rhizobiaceae</taxon>
        <taxon>Rhizobium/Agrobacterium group</taxon>
        <taxon>Neorhizobium</taxon>
    </lineage>
</organism>
<proteinExistence type="predicted"/>
<dbReference type="CDD" id="cd08701">
    <property type="entry name" value="FMT_C_HypX"/>
    <property type="match status" value="1"/>
</dbReference>
<dbReference type="SUPFAM" id="SSF50486">
    <property type="entry name" value="FMT C-terminal domain-like"/>
    <property type="match status" value="1"/>
</dbReference>
<dbReference type="InterPro" id="IPR005793">
    <property type="entry name" value="Formyl_trans_C"/>
</dbReference>
<sequence>MRILMITHSFNSLAQRLHVELRAHGHELSVELDINDDVTMQAADLFQPDIVLAPFLKRRLPASLTSRCICLIVHPGPEGDRGPAALDHSILDQRPSWGVTVLQATAEYDAGPVWASAAFSMRKARKSSLYLNEVASAAAQAVCEAIERIKRGESPRLLDVATLAAGWRGPVAADIRAIDWSRDDTRTVLRKIASADGMPGCPAEICGRSLRLFNAHEAELVVGARAGTLIARSGEAIAVATRDGAVWIGHLIDGKSPHPFKLPAMPVLGEQAAGLPAVAVGSQHGSKEIVYAEHGRTGVLTFSFYNGAMGTSACQRLLEAYRSALQRDTDVLMLCGSTDHWSNGLDLNAIEAAASPADESLANISAMDDLSEAIIRTTDRLTISAVGGNAGAGGVFLARAADEVWLRSSVILNPHYKDMGNLYGSEYWTYLLPLHAGPENAARIGATRLPVGAAEALRFGLANRLFDASAGTFNAIAIEAALAAAAHPDLPGRIASKQQRRALDEAEKPLDAYRQEELSRMRRNFYGFDTSYHIARSNFVRKRRKARTPSVLAAHRRSYAAKALGGGPA</sequence>
<protein>
    <submittedName>
        <fullName evidence="2">Hydrogenase maturation protein</fullName>
    </submittedName>
</protein>
<dbReference type="InterPro" id="IPR029045">
    <property type="entry name" value="ClpP/crotonase-like_dom_sf"/>
</dbReference>
<dbReference type="PANTHER" id="PTHR43388:SF1">
    <property type="entry name" value="HYDROGENASE MATURATION FACTOR HOXX"/>
    <property type="match status" value="1"/>
</dbReference>
<dbReference type="Proteomes" id="UP000386575">
    <property type="component" value="Unassembled WGS sequence"/>
</dbReference>
<dbReference type="InterPro" id="IPR047180">
    <property type="entry name" value="HoxX-like"/>
</dbReference>
<dbReference type="Gene3D" id="3.90.226.10">
    <property type="entry name" value="2-enoyl-CoA Hydratase, Chain A, domain 1"/>
    <property type="match status" value="1"/>
</dbReference>
<name>A0A6A1TIZ1_NEOGA</name>
<dbReference type="GO" id="GO:0003824">
    <property type="term" value="F:catalytic activity"/>
    <property type="evidence" value="ECO:0007669"/>
    <property type="project" value="InterPro"/>
</dbReference>
<evidence type="ECO:0000313" key="2">
    <source>
        <dbReference type="EMBL" id="KAB1082997.1"/>
    </source>
</evidence>
<accession>A0A6A1TIZ1</accession>
<dbReference type="CDD" id="cd06558">
    <property type="entry name" value="crotonase-like"/>
    <property type="match status" value="1"/>
</dbReference>
<dbReference type="SUPFAM" id="SSF53328">
    <property type="entry name" value="Formyltransferase"/>
    <property type="match status" value="1"/>
</dbReference>
<dbReference type="AlphaFoldDB" id="A0A6A1TIZ1"/>
<dbReference type="EMBL" id="VZUL01000003">
    <property type="protein sequence ID" value="KAB1082997.1"/>
    <property type="molecule type" value="Genomic_DNA"/>
</dbReference>
<dbReference type="PANTHER" id="PTHR43388">
    <property type="entry name" value="HYDROGENASE MATURATION FACTOR HOXX"/>
    <property type="match status" value="1"/>
</dbReference>
<dbReference type="RefSeq" id="WP_151046413.1">
    <property type="nucleotide sequence ID" value="NZ_VZUL01000003.1"/>
</dbReference>
<dbReference type="Gene3D" id="3.40.50.12230">
    <property type="match status" value="1"/>
</dbReference>
<gene>
    <name evidence="2" type="ORF">F4V91_25400</name>
</gene>
<dbReference type="InterPro" id="IPR011034">
    <property type="entry name" value="Formyl_transferase-like_C_sf"/>
</dbReference>
<reference evidence="2 3" key="1">
    <citation type="submission" date="2019-09" db="EMBL/GenBank/DDBJ databases">
        <title>Genome sequencing of Ng87 strain.</title>
        <authorList>
            <person name="Karasev E.S."/>
            <person name="Andronov E."/>
        </authorList>
    </citation>
    <scope>NUCLEOTIDE SEQUENCE [LARGE SCALE GENOMIC DNA]</scope>
    <source>
        <strain evidence="2 3">Ng87</strain>
    </source>
</reference>